<accession>A0A7V7RQD4</accession>
<evidence type="ECO:0000313" key="2">
    <source>
        <dbReference type="Proteomes" id="UP000441354"/>
    </source>
</evidence>
<name>A0A7V7RQD4_9BACI</name>
<dbReference type="OrthoDB" id="9799605at2"/>
<dbReference type="AlphaFoldDB" id="A0A7V7RQD4"/>
<dbReference type="SUPFAM" id="SSF75005">
    <property type="entry name" value="Arabinanase/levansucrase/invertase"/>
    <property type="match status" value="1"/>
</dbReference>
<comment type="caution">
    <text evidence="1">The sequence shown here is derived from an EMBL/GenBank/DDBJ whole genome shotgun (WGS) entry which is preliminary data.</text>
</comment>
<evidence type="ECO:0008006" key="3">
    <source>
        <dbReference type="Google" id="ProtNLM"/>
    </source>
</evidence>
<organism evidence="1 2">
    <name type="scientific">Bacillus mesophilum</name>
    <dbReference type="NCBI Taxonomy" id="1071718"/>
    <lineage>
        <taxon>Bacteria</taxon>
        <taxon>Bacillati</taxon>
        <taxon>Bacillota</taxon>
        <taxon>Bacilli</taxon>
        <taxon>Bacillales</taxon>
        <taxon>Bacillaceae</taxon>
        <taxon>Bacillus</taxon>
    </lineage>
</organism>
<keyword evidence="2" id="KW-1185">Reference proteome</keyword>
<gene>
    <name evidence="1" type="ORF">F7732_03390</name>
</gene>
<dbReference type="Gene3D" id="2.115.10.20">
    <property type="entry name" value="Glycosyl hydrolase domain, family 43"/>
    <property type="match status" value="1"/>
</dbReference>
<dbReference type="EMBL" id="WBOT01000001">
    <property type="protein sequence ID" value="KAB2335630.1"/>
    <property type="molecule type" value="Genomic_DNA"/>
</dbReference>
<protein>
    <recommendedName>
        <fullName evidence="3">DUF4185 domain-containing protein</fullName>
    </recommendedName>
</protein>
<sequence>MNFTLKHPVKLFDQTERYGPITNIFGIGDPHVTKIQDQWWMFFGGFQSNFKNNIFSAYLPAGVGLDCNEWKIMTYEDNPTKAKPLIANSAKGSWDYFGYHTPCFVSGFDEKGGGPVERVYYTGRASRKVLDNQAPYSIGVIEKKEDNWVRYPQPIITGTAASPNVLEPKVRYYDGLWRMWYVTTVQETGKKGEPRYTILYIESQNGITNWSEPVSLFNEDENFYDASVHQTPSLSFEMTVCRSTNLYGRTPFPSQGLWLLEGNEANGNRDNWSSHPYQLIDCETGDEWYKHGVAAPCAYYGENEHDRNTLYIFFTGVNERRNWADITFTKLKEGKWPPFPSPFYFSIGKVECHKIV</sequence>
<evidence type="ECO:0000313" key="1">
    <source>
        <dbReference type="EMBL" id="KAB2335630.1"/>
    </source>
</evidence>
<reference evidence="1 2" key="1">
    <citation type="journal article" date="2014" name="Arch. Microbiol.">
        <title>Bacillus mesophilum sp. nov., strain IITR-54T, a novel 4-chlorobiphenyl dechlorinating bacterium.</title>
        <authorList>
            <person name="Manickam N."/>
            <person name="Singh N.K."/>
            <person name="Bajaj A."/>
            <person name="Kumar R.M."/>
            <person name="Kaur G."/>
            <person name="Kaur N."/>
            <person name="Bala M."/>
            <person name="Kumar A."/>
            <person name="Mayilraj S."/>
        </authorList>
    </citation>
    <scope>NUCLEOTIDE SEQUENCE [LARGE SCALE GENOMIC DNA]</scope>
    <source>
        <strain evidence="1 2">IITR-54</strain>
    </source>
</reference>
<dbReference type="Proteomes" id="UP000441354">
    <property type="component" value="Unassembled WGS sequence"/>
</dbReference>
<dbReference type="RefSeq" id="WP_151572245.1">
    <property type="nucleotide sequence ID" value="NZ_WBOT01000001.1"/>
</dbReference>
<dbReference type="InterPro" id="IPR023296">
    <property type="entry name" value="Glyco_hydro_beta-prop_sf"/>
</dbReference>
<proteinExistence type="predicted"/>